<evidence type="ECO:0000313" key="1">
    <source>
        <dbReference type="EMBL" id="ADQ00162.1"/>
    </source>
</evidence>
<reference evidence="2" key="2">
    <citation type="submission" date="2010-02" db="EMBL/GenBank/DDBJ databases">
        <title>Complete genome sequence of Marinobacter adhaerens type strain (HP15).</title>
        <authorList>
            <person name="Gaerdes A.A.M."/>
            <person name="Kaeppel E."/>
            <person name="Shezad A."/>
            <person name="Seebah S."/>
            <person name="Teeling H."/>
            <person name="Yarza P."/>
            <person name="Gloeckner F.O."/>
            <person name="Ullrich M.S."/>
        </authorList>
    </citation>
    <scope>NUCLEOTIDE SEQUENCE [LARGE SCALE GENOMIC DNA]</scope>
    <source>
        <strain evidence="2">DSM 23420 / HP15</strain>
        <plasmid evidence="2">Plasmid pHP-187</plasmid>
    </source>
</reference>
<geneLocation type="plasmid" evidence="1 2">
    <name>pHP-187</name>
</geneLocation>
<dbReference type="AlphaFoldDB" id="E4PSC7"/>
<dbReference type="HOGENOM" id="CLU_3374530_0_0_6"/>
<name>E4PSC7_MARAH</name>
<proteinExistence type="predicted"/>
<sequence length="34" mass="3817">MSNGHYDDFSGVLACEYGSERTVTLKLDHKNLLC</sequence>
<protein>
    <submittedName>
        <fullName evidence="1">Uncharacterized protein</fullName>
    </submittedName>
</protein>
<reference evidence="1 2" key="1">
    <citation type="journal article" date="2010" name="Stand. Genomic Sci.">
        <title>Complete genome sequence of Marinobacter adhaerens type strain (HP15), a diatom-interacting marine microorganism.</title>
        <authorList>
            <person name="Gardes A."/>
            <person name="Kaeppel E."/>
            <person name="Shehzad A."/>
            <person name="Seebah S."/>
            <person name="Teeling H."/>
            <person name="Yarza P."/>
            <person name="Glockner F.O."/>
            <person name="Grossart H.P."/>
            <person name="Ullrich M.S."/>
        </authorList>
    </citation>
    <scope>NUCLEOTIDE SEQUENCE [LARGE SCALE GENOMIC DNA]</scope>
    <source>
        <strain evidence="2">DSM 23420 / HP15</strain>
        <plasmid evidence="2">Plasmid pHP-187</plasmid>
    </source>
</reference>
<organism evidence="1 2">
    <name type="scientific">Marinobacter adhaerens (strain DSM 23420 / HP15)</name>
    <dbReference type="NCBI Taxonomy" id="225937"/>
    <lineage>
        <taxon>Bacteria</taxon>
        <taxon>Pseudomonadati</taxon>
        <taxon>Pseudomonadota</taxon>
        <taxon>Gammaproteobacteria</taxon>
        <taxon>Pseudomonadales</taxon>
        <taxon>Marinobacteraceae</taxon>
        <taxon>Marinobacter</taxon>
    </lineage>
</organism>
<accession>E4PSC7</accession>
<keyword evidence="1" id="KW-0614">Plasmid</keyword>
<dbReference type="KEGG" id="mad:HP15_p187g165"/>
<evidence type="ECO:0000313" key="2">
    <source>
        <dbReference type="Proteomes" id="UP000007077"/>
    </source>
</evidence>
<gene>
    <name evidence="1" type="ordered locus">HP15_p187g165</name>
</gene>
<dbReference type="Proteomes" id="UP000007077">
    <property type="component" value="Plasmid pHP-187"/>
</dbReference>
<dbReference type="EMBL" id="CP001980">
    <property type="protein sequence ID" value="ADQ00162.1"/>
    <property type="molecule type" value="Genomic_DNA"/>
</dbReference>